<accession>A0A5J6RGD2</accession>
<reference evidence="2 3" key="1">
    <citation type="submission" date="2019-05" db="EMBL/GenBank/DDBJ databases">
        <title>Arcobacter cibarius and Arcobacter thereius providing challenges in identification an antibiotic susceptibility and Quinolone resistance.</title>
        <authorList>
            <person name="Busch A."/>
            <person name="Hanel I."/>
            <person name="Hotzel H."/>
            <person name="Tomaso H."/>
        </authorList>
    </citation>
    <scope>NUCLEOTIDE SEQUENCE [LARGE SCALE GENOMIC DNA]</scope>
    <source>
        <strain evidence="2 3">16CS0831-2</strain>
    </source>
</reference>
<dbReference type="AlphaFoldDB" id="A0A5J6RGD2"/>
<dbReference type="EMBL" id="VBUC01000015">
    <property type="protein sequence ID" value="TLS98511.1"/>
    <property type="molecule type" value="Genomic_DNA"/>
</dbReference>
<dbReference type="STRING" id="1442598.GCA_000522465_01165"/>
<protein>
    <submittedName>
        <fullName evidence="2">ABC transporter substrate-binding protein</fullName>
    </submittedName>
    <submittedName>
        <fullName evidence="1">Lipid asymmetry ABC transporter MlaABCDEF, periplasmic component MlaC</fullName>
    </submittedName>
</protein>
<evidence type="ECO:0000313" key="1">
    <source>
        <dbReference type="EMBL" id="QKJ26989.1"/>
    </source>
</evidence>
<reference evidence="1 4" key="2">
    <citation type="submission" date="2020-05" db="EMBL/GenBank/DDBJ databases">
        <title>Complete genome sequencing of Campylobacter and Arcobacter type strains.</title>
        <authorList>
            <person name="Miller W.G."/>
            <person name="Yee E."/>
        </authorList>
    </citation>
    <scope>NUCLEOTIDE SEQUENCE [LARGE SCALE GENOMIC DNA]</scope>
    <source>
        <strain evidence="1 4">LMG 21996</strain>
    </source>
</reference>
<dbReference type="Proteomes" id="UP000305417">
    <property type="component" value="Unassembled WGS sequence"/>
</dbReference>
<dbReference type="KEGG" id="acib:ACBT_1077"/>
<dbReference type="PANTHER" id="PTHR36573:SF1">
    <property type="entry name" value="INTERMEMBRANE PHOSPHOLIPID TRANSPORT SYSTEM BINDING PROTEIN MLAC"/>
    <property type="match status" value="1"/>
</dbReference>
<dbReference type="PANTHER" id="PTHR36573">
    <property type="entry name" value="INTERMEMBRANE PHOSPHOLIPID TRANSPORT SYSTEM BINDING PROTEIN MLAC"/>
    <property type="match status" value="1"/>
</dbReference>
<dbReference type="RefSeq" id="WP_024775284.1">
    <property type="nucleotide sequence ID" value="NZ_CP043857.1"/>
</dbReference>
<dbReference type="InterPro" id="IPR008869">
    <property type="entry name" value="MlaC/ttg2D"/>
</dbReference>
<keyword evidence="3" id="KW-1185">Reference proteome</keyword>
<proteinExistence type="predicted"/>
<dbReference type="OrthoDB" id="9798905at2"/>
<gene>
    <name evidence="1" type="primary">mlaC</name>
    <name evidence="1" type="ORF">ACBT_1077</name>
    <name evidence="2" type="ORF">FE247_07215</name>
</gene>
<name>A0A5J6RGD2_9BACT</name>
<dbReference type="Pfam" id="PF05494">
    <property type="entry name" value="MlaC"/>
    <property type="match status" value="1"/>
</dbReference>
<dbReference type="Gene3D" id="3.10.450.710">
    <property type="entry name" value="Tgt2/MlaC"/>
    <property type="match status" value="1"/>
</dbReference>
<evidence type="ECO:0000313" key="4">
    <source>
        <dbReference type="Proteomes" id="UP000509513"/>
    </source>
</evidence>
<organism evidence="1 4">
    <name type="scientific">Aliarcobacter cibarius</name>
    <dbReference type="NCBI Taxonomy" id="255507"/>
    <lineage>
        <taxon>Bacteria</taxon>
        <taxon>Pseudomonadati</taxon>
        <taxon>Campylobacterota</taxon>
        <taxon>Epsilonproteobacteria</taxon>
        <taxon>Campylobacterales</taxon>
        <taxon>Arcobacteraceae</taxon>
        <taxon>Aliarcobacter</taxon>
    </lineage>
</organism>
<dbReference type="EMBL" id="CP054051">
    <property type="protein sequence ID" value="QKJ26989.1"/>
    <property type="molecule type" value="Genomic_DNA"/>
</dbReference>
<dbReference type="Proteomes" id="UP000509513">
    <property type="component" value="Chromosome"/>
</dbReference>
<evidence type="ECO:0000313" key="3">
    <source>
        <dbReference type="Proteomes" id="UP000305417"/>
    </source>
</evidence>
<sequence>MFKSNLLKITIILTILLTNSYALKKEEIQSEMAERIDNVLVVLKNKSLSKEEKKNQVISIVNDTFDFELMAKIALGKHSWETLSEEKQKEFTATFEDKLKKSYSDKLELYNDQKVKILSLDPYNNTRLQLKTELLGKEGTYSINYNFYEKNGEWYIYDVDLIGVSIIQTYRQQFSGLLKEKSFDDMFAQFKNQ</sequence>
<dbReference type="InterPro" id="IPR042245">
    <property type="entry name" value="Tgt2/MlaC_sf"/>
</dbReference>
<evidence type="ECO:0000313" key="2">
    <source>
        <dbReference type="EMBL" id="TLS98511.1"/>
    </source>
</evidence>